<dbReference type="GeneID" id="38117932"/>
<protein>
    <recommendedName>
        <fullName evidence="3">DUF676 domain-containing protein</fullName>
    </recommendedName>
</protein>
<organism evidence="1 2">
    <name type="scientific">Aspergillus mulundensis</name>
    <dbReference type="NCBI Taxonomy" id="1810919"/>
    <lineage>
        <taxon>Eukaryota</taxon>
        <taxon>Fungi</taxon>
        <taxon>Dikarya</taxon>
        <taxon>Ascomycota</taxon>
        <taxon>Pezizomycotina</taxon>
        <taxon>Eurotiomycetes</taxon>
        <taxon>Eurotiomycetidae</taxon>
        <taxon>Eurotiales</taxon>
        <taxon>Aspergillaceae</taxon>
        <taxon>Aspergillus</taxon>
        <taxon>Aspergillus subgen. Nidulantes</taxon>
    </lineage>
</organism>
<evidence type="ECO:0008006" key="3">
    <source>
        <dbReference type="Google" id="ProtNLM"/>
    </source>
</evidence>
<accession>A0A3D8REI0</accession>
<dbReference type="InterPro" id="IPR029058">
    <property type="entry name" value="AB_hydrolase_fold"/>
</dbReference>
<dbReference type="AlphaFoldDB" id="A0A3D8REI0"/>
<dbReference type="PANTHER" id="PTHR42044">
    <property type="entry name" value="DUF676 DOMAIN-CONTAINING PROTEIN-RELATED"/>
    <property type="match status" value="1"/>
</dbReference>
<dbReference type="PANTHER" id="PTHR42044:SF2">
    <property type="entry name" value="DUF676 DOMAIN-CONTAINING PROTEIN"/>
    <property type="match status" value="1"/>
</dbReference>
<reference evidence="1 2" key="1">
    <citation type="journal article" date="2018" name="IMA Fungus">
        <title>IMA Genome-F 9: Draft genome sequence of Annulohypoxylon stygium, Aspergillus mulundensis, Berkeleyomyces basicola (syn. Thielaviopsis basicola), Ceratocystis smalleyi, two Cercospora beticola strains, Coleophoma cylindrospora, Fusarium fracticaudum, Phialophora cf. hyalina, and Morchella septimelata.</title>
        <authorList>
            <person name="Wingfield B.D."/>
            <person name="Bills G.F."/>
            <person name="Dong Y."/>
            <person name="Huang W."/>
            <person name="Nel W.J."/>
            <person name="Swalarsk-Parry B.S."/>
            <person name="Vaghefi N."/>
            <person name="Wilken P.M."/>
            <person name="An Z."/>
            <person name="de Beer Z.W."/>
            <person name="De Vos L."/>
            <person name="Chen L."/>
            <person name="Duong T.A."/>
            <person name="Gao Y."/>
            <person name="Hammerbacher A."/>
            <person name="Kikkert J.R."/>
            <person name="Li Y."/>
            <person name="Li H."/>
            <person name="Li K."/>
            <person name="Li Q."/>
            <person name="Liu X."/>
            <person name="Ma X."/>
            <person name="Naidoo K."/>
            <person name="Pethybridge S.J."/>
            <person name="Sun J."/>
            <person name="Steenkamp E.T."/>
            <person name="van der Nest M.A."/>
            <person name="van Wyk S."/>
            <person name="Wingfield M.J."/>
            <person name="Xiong C."/>
            <person name="Yue Q."/>
            <person name="Zhang X."/>
        </authorList>
    </citation>
    <scope>NUCLEOTIDE SEQUENCE [LARGE SCALE GENOMIC DNA]</scope>
    <source>
        <strain evidence="1 2">DSM 5745</strain>
    </source>
</reference>
<evidence type="ECO:0000313" key="1">
    <source>
        <dbReference type="EMBL" id="RDW72390.1"/>
    </source>
</evidence>
<name>A0A3D8REI0_9EURO</name>
<comment type="caution">
    <text evidence="1">The sequence shown here is derived from an EMBL/GenBank/DDBJ whole genome shotgun (WGS) entry which is preliminary data.</text>
</comment>
<keyword evidence="2" id="KW-1185">Reference proteome</keyword>
<dbReference type="Proteomes" id="UP000256690">
    <property type="component" value="Unassembled WGS sequence"/>
</dbReference>
<sequence>MGLYESVIDTAGTIFGGADDRSLRKLLWTVFERIKRTPDLINPNLLVETVKSLAFSVLGSIFGAVGSVSSIREAVFRNEINATTLILLRDKAGDLAKFLLDFVEVAKCYYRADGSLQSGLDDEHVLYTEFNELDFSKDRNRHAAICQMQRLALSVIYILQNLLTPVAFKDIKMSEHTNLQSDRGIRLQETYTTRDGTRSNGGGNNRSRMEERHKKMLDPEAKAAISDNNEKWLFVNGIAGEMFWLELACNKLKAMFHRNITGVFNRGDGILWDLIECLGQRSSYVQNPDINATMLKNYRDGVVKDQRTMIEHTKSSKISQELLRTKLLQTLNDHGNGNRHIVMIAHSQGCLLLRHVLEDLIMMAAGDEYLRRTMRKCLCVFTFGNPSLHWKTQKPHPRPLGELDGTYLSSHVLRTEHFANSGDFVAKLGVLSETSDYGLDEVFINEEEAWIGHLFGTQYSMKPEHYKNSNKHQSWLLKCCFGTKISDVIARN</sequence>
<proteinExistence type="predicted"/>
<dbReference type="EMBL" id="PVWQ01000009">
    <property type="protein sequence ID" value="RDW72390.1"/>
    <property type="molecule type" value="Genomic_DNA"/>
</dbReference>
<dbReference type="Gene3D" id="3.40.50.1820">
    <property type="entry name" value="alpha/beta hydrolase"/>
    <property type="match status" value="1"/>
</dbReference>
<dbReference type="RefSeq" id="XP_026601610.1">
    <property type="nucleotide sequence ID" value="XM_026749578.1"/>
</dbReference>
<gene>
    <name evidence="1" type="ORF">DSM5745_07562</name>
</gene>
<evidence type="ECO:0000313" key="2">
    <source>
        <dbReference type="Proteomes" id="UP000256690"/>
    </source>
</evidence>
<dbReference type="STRING" id="1810919.A0A3D8REI0"/>
<dbReference type="OrthoDB" id="202545at2759"/>